<keyword evidence="14" id="KW-1185">Reference proteome</keyword>
<evidence type="ECO:0000256" key="7">
    <source>
        <dbReference type="ARBA" id="ARBA00022755"/>
    </source>
</evidence>
<dbReference type="EMBL" id="JBHMDO010000056">
    <property type="protein sequence ID" value="MFB9331070.1"/>
    <property type="molecule type" value="Genomic_DNA"/>
</dbReference>
<dbReference type="RefSeq" id="WP_377503061.1">
    <property type="nucleotide sequence ID" value="NZ_JBHMDO010000056.1"/>
</dbReference>
<dbReference type="GO" id="GO:0004639">
    <property type="term" value="F:phosphoribosylaminoimidazolesuccinocarboxamide synthase activity"/>
    <property type="evidence" value="ECO:0007669"/>
    <property type="project" value="UniProtKB-EC"/>
</dbReference>
<evidence type="ECO:0000256" key="8">
    <source>
        <dbReference type="ARBA" id="ARBA00022840"/>
    </source>
</evidence>
<evidence type="ECO:0000256" key="11">
    <source>
        <dbReference type="HAMAP-Rule" id="MF_00137"/>
    </source>
</evidence>
<dbReference type="NCBIfam" id="NF010568">
    <property type="entry name" value="PRK13961.1"/>
    <property type="match status" value="1"/>
</dbReference>
<dbReference type="Proteomes" id="UP001589747">
    <property type="component" value="Unassembled WGS sequence"/>
</dbReference>
<evidence type="ECO:0000259" key="12">
    <source>
        <dbReference type="Pfam" id="PF01259"/>
    </source>
</evidence>
<dbReference type="Pfam" id="PF01259">
    <property type="entry name" value="SAICAR_synt"/>
    <property type="match status" value="1"/>
</dbReference>
<reference evidence="13 14" key="1">
    <citation type="submission" date="2024-09" db="EMBL/GenBank/DDBJ databases">
        <authorList>
            <person name="Sun Q."/>
            <person name="Mori K."/>
        </authorList>
    </citation>
    <scope>NUCLEOTIDE SEQUENCE [LARGE SCALE GENOMIC DNA]</scope>
    <source>
        <strain evidence="13 14">TISTR 2452</strain>
    </source>
</reference>
<dbReference type="HAMAP" id="MF_00137">
    <property type="entry name" value="SAICAR_synth"/>
    <property type="match status" value="1"/>
</dbReference>
<dbReference type="PROSITE" id="PS01058">
    <property type="entry name" value="SAICAR_SYNTHETASE_2"/>
    <property type="match status" value="1"/>
</dbReference>
<evidence type="ECO:0000256" key="5">
    <source>
        <dbReference type="ARBA" id="ARBA00022598"/>
    </source>
</evidence>
<feature type="domain" description="SAICAR synthetase/ADE2 N-terminal" evidence="12">
    <location>
        <begin position="17"/>
        <end position="267"/>
    </location>
</feature>
<comment type="caution">
    <text evidence="13">The sequence shown here is derived from an EMBL/GenBank/DDBJ whole genome shotgun (WGS) entry which is preliminary data.</text>
</comment>
<dbReference type="InterPro" id="IPR028923">
    <property type="entry name" value="SAICAR_synt/ADE2_N"/>
</dbReference>
<dbReference type="NCBIfam" id="TIGR00081">
    <property type="entry name" value="purC"/>
    <property type="match status" value="1"/>
</dbReference>
<comment type="similarity">
    <text evidence="2 11">Belongs to the SAICAR synthetase family.</text>
</comment>
<dbReference type="SUPFAM" id="SSF56104">
    <property type="entry name" value="SAICAR synthase-like"/>
    <property type="match status" value="1"/>
</dbReference>
<evidence type="ECO:0000256" key="4">
    <source>
        <dbReference type="ARBA" id="ARBA00016460"/>
    </source>
</evidence>
<dbReference type="EC" id="6.3.2.6" evidence="3 11"/>
<gene>
    <name evidence="11" type="primary">purC</name>
    <name evidence="13" type="ORF">ACFFSY_34485</name>
</gene>
<keyword evidence="6 11" id="KW-0547">Nucleotide-binding</keyword>
<protein>
    <recommendedName>
        <fullName evidence="4 11">Phosphoribosylaminoimidazole-succinocarboxamide synthase</fullName>
        <ecNumber evidence="3 11">6.3.2.6</ecNumber>
    </recommendedName>
    <alternativeName>
        <fullName evidence="9 11">SAICAR synthetase</fullName>
    </alternativeName>
</protein>
<evidence type="ECO:0000256" key="9">
    <source>
        <dbReference type="ARBA" id="ARBA00030409"/>
    </source>
</evidence>
<evidence type="ECO:0000256" key="2">
    <source>
        <dbReference type="ARBA" id="ARBA00010190"/>
    </source>
</evidence>
<dbReference type="InterPro" id="IPR018236">
    <property type="entry name" value="SAICAR_synthetase_CS"/>
</dbReference>
<proteinExistence type="inferred from homology"/>
<accession>A0ABV5L0S3</accession>
<comment type="pathway">
    <text evidence="1 11">Purine metabolism; IMP biosynthesis via de novo pathway; 5-amino-1-(5-phospho-D-ribosyl)imidazole-4-carboxamide from 5-amino-1-(5-phospho-D-ribosyl)imidazole-4-carboxylate: step 1/2.</text>
</comment>
<dbReference type="PANTHER" id="PTHR43700:SF1">
    <property type="entry name" value="PHOSPHORIBOSYLAMINOIMIDAZOLE-SUCCINOCARBOXAMIDE SYNTHASE"/>
    <property type="match status" value="1"/>
</dbReference>
<evidence type="ECO:0000256" key="1">
    <source>
        <dbReference type="ARBA" id="ARBA00004672"/>
    </source>
</evidence>
<keyword evidence="5 11" id="KW-0436">Ligase</keyword>
<organism evidence="13 14">
    <name type="scientific">Paenibacillus aurantiacus</name>
    <dbReference type="NCBI Taxonomy" id="1936118"/>
    <lineage>
        <taxon>Bacteria</taxon>
        <taxon>Bacillati</taxon>
        <taxon>Bacillota</taxon>
        <taxon>Bacilli</taxon>
        <taxon>Bacillales</taxon>
        <taxon>Paenibacillaceae</taxon>
        <taxon>Paenibacillus</taxon>
    </lineage>
</organism>
<dbReference type="Gene3D" id="3.30.200.20">
    <property type="entry name" value="Phosphorylase Kinase, domain 1"/>
    <property type="match status" value="1"/>
</dbReference>
<evidence type="ECO:0000256" key="6">
    <source>
        <dbReference type="ARBA" id="ARBA00022741"/>
    </source>
</evidence>
<dbReference type="InterPro" id="IPR001636">
    <property type="entry name" value="SAICAR_synth"/>
</dbReference>
<dbReference type="Gene3D" id="3.30.470.20">
    <property type="entry name" value="ATP-grasp fold, B domain"/>
    <property type="match status" value="1"/>
</dbReference>
<evidence type="ECO:0000256" key="3">
    <source>
        <dbReference type="ARBA" id="ARBA00012217"/>
    </source>
</evidence>
<evidence type="ECO:0000256" key="10">
    <source>
        <dbReference type="ARBA" id="ARBA00048475"/>
    </source>
</evidence>
<evidence type="ECO:0000313" key="14">
    <source>
        <dbReference type="Proteomes" id="UP001589747"/>
    </source>
</evidence>
<comment type="catalytic activity">
    <reaction evidence="10 11">
        <text>5-amino-1-(5-phospho-D-ribosyl)imidazole-4-carboxylate + L-aspartate + ATP = (2S)-2-[5-amino-1-(5-phospho-beta-D-ribosyl)imidazole-4-carboxamido]succinate + ADP + phosphate + 2 H(+)</text>
        <dbReference type="Rhea" id="RHEA:22628"/>
        <dbReference type="ChEBI" id="CHEBI:15378"/>
        <dbReference type="ChEBI" id="CHEBI:29991"/>
        <dbReference type="ChEBI" id="CHEBI:30616"/>
        <dbReference type="ChEBI" id="CHEBI:43474"/>
        <dbReference type="ChEBI" id="CHEBI:58443"/>
        <dbReference type="ChEBI" id="CHEBI:77657"/>
        <dbReference type="ChEBI" id="CHEBI:456216"/>
        <dbReference type="EC" id="6.3.2.6"/>
    </reaction>
</comment>
<name>A0ABV5L0S3_9BACL</name>
<keyword evidence="8 11" id="KW-0067">ATP-binding</keyword>
<evidence type="ECO:0000313" key="13">
    <source>
        <dbReference type="EMBL" id="MFB9331070.1"/>
    </source>
</evidence>
<dbReference type="CDD" id="cd01414">
    <property type="entry name" value="SAICAR_synt_Sc"/>
    <property type="match status" value="1"/>
</dbReference>
<keyword evidence="7 11" id="KW-0658">Purine biosynthesis</keyword>
<dbReference type="PANTHER" id="PTHR43700">
    <property type="entry name" value="PHOSPHORIBOSYLAMINOIMIDAZOLE-SUCCINOCARBOXAMIDE SYNTHASE"/>
    <property type="match status" value="1"/>
</dbReference>
<sequence length="296" mass="33894">MAEQALSTAEAYIKAPLLYKGKVRELYDLGEHYLIVVTDRISAFDYVLDPAVPQKGNVLNRLSAFWFEQTADIQPNHVVHTDVDRLGDLVTEPELLRNRIMVTKKAERIDIECVVRGYITGNGWRQYVKTQAINGIELPAGLRKNERFPQPLFTPAAKNDVGHDEDIPFERMQELVGAELAEELRDRSIKLYEFARGYCEERGIILADCKFEFGLIDGKVILIDEIFTPDASRFWAKENYAYDVEIDSMDKEPVRTYLLGSDWDQNSKPAPLPDAVVDETTRRYLNIYELLTGQTL</sequence>